<dbReference type="NCBIfam" id="TIGR02840">
    <property type="entry name" value="spore_YtaF"/>
    <property type="match status" value="1"/>
</dbReference>
<evidence type="ECO:0000313" key="6">
    <source>
        <dbReference type="EMBL" id="AYE35353.1"/>
    </source>
</evidence>
<dbReference type="Proteomes" id="UP000280586">
    <property type="component" value="Chromosome"/>
</dbReference>
<evidence type="ECO:0000256" key="2">
    <source>
        <dbReference type="ARBA" id="ARBA00022692"/>
    </source>
</evidence>
<dbReference type="RefSeq" id="WP_066677570.1">
    <property type="nucleotide sequence ID" value="NZ_CABMIZ010000028.1"/>
</dbReference>
<dbReference type="Pfam" id="PF02659">
    <property type="entry name" value="Mntp"/>
    <property type="match status" value="1"/>
</dbReference>
<proteinExistence type="predicted"/>
<evidence type="ECO:0000313" key="8">
    <source>
        <dbReference type="Proteomes" id="UP000280586"/>
    </source>
</evidence>
<feature type="transmembrane region" description="Helical" evidence="5">
    <location>
        <begin position="31"/>
        <end position="52"/>
    </location>
</feature>
<keyword evidence="2 5" id="KW-0812">Transmembrane</keyword>
<reference evidence="6 8" key="1">
    <citation type="submission" date="2017-09" db="EMBL/GenBank/DDBJ databases">
        <authorList>
            <person name="Thomas P."/>
            <person name="Seyboldt C."/>
        </authorList>
    </citation>
    <scope>NUCLEOTIDE SEQUENCE [LARGE SCALE GENOMIC DNA]</scope>
    <source>
        <strain evidence="6 8">DSM 7534</strain>
    </source>
</reference>
<dbReference type="AlphaFoldDB" id="A0A9N7JMA8"/>
<keyword evidence="4 5" id="KW-0472">Membrane</keyword>
<dbReference type="GeneID" id="303561694"/>
<evidence type="ECO:0000256" key="5">
    <source>
        <dbReference type="SAM" id="Phobius"/>
    </source>
</evidence>
<name>A0A9N7JMA8_CLOSE</name>
<dbReference type="PANTHER" id="PTHR35529">
    <property type="entry name" value="MANGANESE EFFLUX PUMP MNTP-RELATED"/>
    <property type="match status" value="1"/>
</dbReference>
<dbReference type="InterPro" id="IPR003810">
    <property type="entry name" value="Mntp/YtaF"/>
</dbReference>
<keyword evidence="3 5" id="KW-1133">Transmembrane helix</keyword>
<feature type="transmembrane region" description="Helical" evidence="5">
    <location>
        <begin position="132"/>
        <end position="151"/>
    </location>
</feature>
<dbReference type="EMBL" id="CP099799">
    <property type="protein sequence ID" value="USS01952.1"/>
    <property type="molecule type" value="Genomic_DNA"/>
</dbReference>
<organism evidence="6 8">
    <name type="scientific">Clostridium septicum</name>
    <dbReference type="NCBI Taxonomy" id="1504"/>
    <lineage>
        <taxon>Bacteria</taxon>
        <taxon>Bacillati</taxon>
        <taxon>Bacillota</taxon>
        <taxon>Clostridia</taxon>
        <taxon>Eubacteriales</taxon>
        <taxon>Clostridiaceae</taxon>
        <taxon>Clostridium</taxon>
    </lineage>
</organism>
<evidence type="ECO:0000256" key="1">
    <source>
        <dbReference type="ARBA" id="ARBA00022475"/>
    </source>
</evidence>
<keyword evidence="1" id="KW-1003">Cell membrane</keyword>
<evidence type="ECO:0000256" key="3">
    <source>
        <dbReference type="ARBA" id="ARBA00022989"/>
    </source>
</evidence>
<dbReference type="KEGG" id="csep:CP523_13460"/>
<reference evidence="7" key="2">
    <citation type="submission" date="2022-06" db="EMBL/GenBank/DDBJ databases">
        <authorList>
            <person name="Holder M.E."/>
            <person name="Ajami N.J."/>
            <person name="Petrosino J.F."/>
        </authorList>
    </citation>
    <scope>NUCLEOTIDE SEQUENCE</scope>
    <source>
        <strain evidence="7">RMA 8861</strain>
    </source>
</reference>
<gene>
    <name evidence="6" type="primary">ytaF</name>
    <name evidence="6" type="ORF">CP523_13460</name>
    <name evidence="7" type="ORF">NH397_05860</name>
</gene>
<dbReference type="OrthoDB" id="1650809at2"/>
<evidence type="ECO:0000313" key="9">
    <source>
        <dbReference type="Proteomes" id="UP001055437"/>
    </source>
</evidence>
<evidence type="ECO:0000256" key="4">
    <source>
        <dbReference type="ARBA" id="ARBA00023136"/>
    </source>
</evidence>
<dbReference type="InterPro" id="IPR014205">
    <property type="entry name" value="Spore_YtaF"/>
</dbReference>
<accession>A0A9N7JMA8</accession>
<feature type="transmembrane region" description="Helical" evidence="5">
    <location>
        <begin position="58"/>
        <end position="81"/>
    </location>
</feature>
<evidence type="ECO:0000313" key="7">
    <source>
        <dbReference type="EMBL" id="USS01952.1"/>
    </source>
</evidence>
<dbReference type="PANTHER" id="PTHR35529:SF2">
    <property type="entry name" value="SPORULATION PROTEIN YTAF-RELATED"/>
    <property type="match status" value="1"/>
</dbReference>
<sequence>MLETLLLVLSVSIDSFVASIAYGTDKIKIPILSALIIDIVCSAMLGVSLLLGSLIKDYIPSTVAISISFLILFGLGVYRLFESIFKNYIKNKSNALKPLTFKMFDFNFVLQVYADETKADFDKSKILTSKEAFYLAFALSLDSLAVGFGSSLISVNYLQAIIFCLILGMMAILTGVYIGRKFIEKVDIDLSWLSGALLILLAIMRVI</sequence>
<dbReference type="Proteomes" id="UP001055437">
    <property type="component" value="Chromosome"/>
</dbReference>
<protein>
    <submittedName>
        <fullName evidence="6">Sporulation membrane protein YtaF</fullName>
    </submittedName>
</protein>
<feature type="transmembrane region" description="Helical" evidence="5">
    <location>
        <begin position="157"/>
        <end position="178"/>
    </location>
</feature>
<keyword evidence="9" id="KW-1185">Reference proteome</keyword>
<dbReference type="EMBL" id="CP023671">
    <property type="protein sequence ID" value="AYE35353.1"/>
    <property type="molecule type" value="Genomic_DNA"/>
</dbReference>
<feature type="transmembrane region" description="Helical" evidence="5">
    <location>
        <begin position="6"/>
        <end position="24"/>
    </location>
</feature>